<accession>A0A2V3V9E1</accession>
<dbReference type="GO" id="GO:0016491">
    <property type="term" value="F:oxidoreductase activity"/>
    <property type="evidence" value="ECO:0007669"/>
    <property type="project" value="InterPro"/>
</dbReference>
<sequence length="328" mass="35142">MRAFDYRRAHSPEDAARLTQAPEAMLIAGGTNLLDLMKLQVETPELLADIGRIGFAEIIDTDDGGLSIGALATNTAVAIHPRVRRDYPVLARAILAGATQQLRNRATTGGNLCQRTRCFYFTDIDQPCNKREPGSGCGAIGGVNKLHAVLGASDHCIATYPGDMAVAMAALDARVIIGAADGQQRSVPVRDFHRLPGDTPWRDNVLDPGEVILAVELPAPLEGMQIYRKVRERSSYAFALVSIAAVIAVENGAITRAELAFGGLAHKPWHDPRISELLVGSAPSAELFDRAADLLLESAEGQGDNDFKIPLARRALHAVLAQVMEQAA</sequence>
<evidence type="ECO:0000313" key="4">
    <source>
        <dbReference type="EMBL" id="PXW77774.1"/>
    </source>
</evidence>
<dbReference type="SUPFAM" id="SSF56176">
    <property type="entry name" value="FAD-binding/transporter-associated domain-like"/>
    <property type="match status" value="1"/>
</dbReference>
<comment type="caution">
    <text evidence="4">The sequence shown here is derived from an EMBL/GenBank/DDBJ whole genome shotgun (WGS) entry which is preliminary data.</text>
</comment>
<dbReference type="InterPro" id="IPR016166">
    <property type="entry name" value="FAD-bd_PCMH"/>
</dbReference>
<keyword evidence="2" id="KW-0274">FAD</keyword>
<dbReference type="Gene3D" id="3.30.465.10">
    <property type="match status" value="2"/>
</dbReference>
<protein>
    <submittedName>
        <fullName evidence="4">Xanthine dehydrogenase YagS FAD-binding subunit</fullName>
    </submittedName>
</protein>
<dbReference type="Proteomes" id="UP000248014">
    <property type="component" value="Unassembled WGS sequence"/>
</dbReference>
<dbReference type="AlphaFoldDB" id="A0A2V3V9E1"/>
<dbReference type="EMBL" id="QJJM01000004">
    <property type="protein sequence ID" value="PXW77774.1"/>
    <property type="molecule type" value="Genomic_DNA"/>
</dbReference>
<dbReference type="OrthoDB" id="9814706at2"/>
<evidence type="ECO:0000313" key="5">
    <source>
        <dbReference type="Proteomes" id="UP000248014"/>
    </source>
</evidence>
<dbReference type="InterPro" id="IPR036683">
    <property type="entry name" value="CO_DH_flav_C_dom_sf"/>
</dbReference>
<dbReference type="PANTHER" id="PTHR42659:SF5">
    <property type="entry name" value="ALDEHYDE OXIDOREDUCTASE FAD-BINDING SUBUNIT PAOB"/>
    <property type="match status" value="1"/>
</dbReference>
<dbReference type="Pfam" id="PF00941">
    <property type="entry name" value="FAD_binding_5"/>
    <property type="match status" value="1"/>
</dbReference>
<dbReference type="PROSITE" id="PS51387">
    <property type="entry name" value="FAD_PCMH"/>
    <property type="match status" value="1"/>
</dbReference>
<dbReference type="InterPro" id="IPR005107">
    <property type="entry name" value="CO_DH_flav_C"/>
</dbReference>
<evidence type="ECO:0000256" key="2">
    <source>
        <dbReference type="ARBA" id="ARBA00022827"/>
    </source>
</evidence>
<proteinExistence type="predicted"/>
<dbReference type="InterPro" id="IPR036318">
    <property type="entry name" value="FAD-bd_PCMH-like_sf"/>
</dbReference>
<dbReference type="InterPro" id="IPR002346">
    <property type="entry name" value="Mopterin_DH_FAD-bd"/>
</dbReference>
<reference evidence="4 5" key="1">
    <citation type="submission" date="2018-05" db="EMBL/GenBank/DDBJ databases">
        <title>Genomic Encyclopedia of Type Strains, Phase IV (KMG-IV): sequencing the most valuable type-strain genomes for metagenomic binning, comparative biology and taxonomic classification.</title>
        <authorList>
            <person name="Goeker M."/>
        </authorList>
    </citation>
    <scope>NUCLEOTIDE SEQUENCE [LARGE SCALE GENOMIC DNA]</scope>
    <source>
        <strain evidence="4 5">DSM 3183</strain>
    </source>
</reference>
<dbReference type="InterPro" id="IPR016169">
    <property type="entry name" value="FAD-bd_PCMH_sub2"/>
</dbReference>
<dbReference type="InterPro" id="IPR051312">
    <property type="entry name" value="Diverse_Substr_Oxidored"/>
</dbReference>
<dbReference type="Gene3D" id="3.30.390.50">
    <property type="entry name" value="CO dehydrogenase flavoprotein, C-terminal domain"/>
    <property type="match status" value="1"/>
</dbReference>
<keyword evidence="5" id="KW-1185">Reference proteome</keyword>
<dbReference type="RefSeq" id="WP_110298239.1">
    <property type="nucleotide sequence ID" value="NZ_QJJM01000004.1"/>
</dbReference>
<keyword evidence="1" id="KW-0285">Flavoprotein</keyword>
<dbReference type="Gene3D" id="3.30.43.10">
    <property type="entry name" value="Uridine Diphospho-n-acetylenolpyruvylglucosamine Reductase, domain 2"/>
    <property type="match status" value="1"/>
</dbReference>
<name>A0A2V3V9E1_9SPHN</name>
<organism evidence="4 5">
    <name type="scientific">Blastomonas natatoria</name>
    <dbReference type="NCBI Taxonomy" id="34015"/>
    <lineage>
        <taxon>Bacteria</taxon>
        <taxon>Pseudomonadati</taxon>
        <taxon>Pseudomonadota</taxon>
        <taxon>Alphaproteobacteria</taxon>
        <taxon>Sphingomonadales</taxon>
        <taxon>Sphingomonadaceae</taxon>
        <taxon>Blastomonas</taxon>
    </lineage>
</organism>
<dbReference type="Pfam" id="PF03450">
    <property type="entry name" value="CO_deh_flav_C"/>
    <property type="match status" value="1"/>
</dbReference>
<dbReference type="SMART" id="SM01092">
    <property type="entry name" value="CO_deh_flav_C"/>
    <property type="match status" value="1"/>
</dbReference>
<feature type="domain" description="FAD-binding PCMH-type" evidence="3">
    <location>
        <begin position="1"/>
        <end position="222"/>
    </location>
</feature>
<evidence type="ECO:0000256" key="1">
    <source>
        <dbReference type="ARBA" id="ARBA00022630"/>
    </source>
</evidence>
<dbReference type="GO" id="GO:0071949">
    <property type="term" value="F:FAD binding"/>
    <property type="evidence" value="ECO:0007669"/>
    <property type="project" value="InterPro"/>
</dbReference>
<evidence type="ECO:0000259" key="3">
    <source>
        <dbReference type="PROSITE" id="PS51387"/>
    </source>
</evidence>
<gene>
    <name evidence="4" type="ORF">C7451_104270</name>
</gene>
<dbReference type="PANTHER" id="PTHR42659">
    <property type="entry name" value="XANTHINE DEHYDROGENASE SUBUNIT C-RELATED"/>
    <property type="match status" value="1"/>
</dbReference>
<dbReference type="SUPFAM" id="SSF55447">
    <property type="entry name" value="CO dehydrogenase flavoprotein C-terminal domain-like"/>
    <property type="match status" value="1"/>
</dbReference>
<dbReference type="InterPro" id="IPR016167">
    <property type="entry name" value="FAD-bd_PCMH_sub1"/>
</dbReference>